<evidence type="ECO:0008006" key="3">
    <source>
        <dbReference type="Google" id="ProtNLM"/>
    </source>
</evidence>
<protein>
    <recommendedName>
        <fullName evidence="3">CMP-Neu5Ac--lipooligosaccharide alpha 2-3 sialyltransferase</fullName>
    </recommendedName>
</protein>
<dbReference type="InterPro" id="IPR009251">
    <property type="entry name" value="A-2_3-sialyltransferase"/>
</dbReference>
<name>A0A077DCP7_9BURK</name>
<reference evidence="1 2" key="1">
    <citation type="journal article" date="2014" name="BMC Genomics">
        <title>A genomic perspective on a new bacterial genus and species from the Alcaligenaceae family, Basilea psittacipulmonis.</title>
        <authorList>
            <person name="Whiteson K.L."/>
            <person name="Hernandez D."/>
            <person name="Lazarevic V."/>
            <person name="Gaia N."/>
            <person name="Farinelli L."/>
            <person name="Francois P."/>
            <person name="Pilo P."/>
            <person name="Frey J."/>
            <person name="Schrenzel J."/>
        </authorList>
    </citation>
    <scope>NUCLEOTIDE SEQUENCE [LARGE SCALE GENOMIC DNA]</scope>
    <source>
        <strain evidence="1 2">DSM 24701</strain>
    </source>
</reference>
<dbReference type="eggNOG" id="ENOG5032RU0">
    <property type="taxonomic scope" value="Bacteria"/>
</dbReference>
<accession>A0A077DCP7</accession>
<dbReference type="STRING" id="1072685.IX83_00205"/>
<dbReference type="Proteomes" id="UP000028945">
    <property type="component" value="Chromosome"/>
</dbReference>
<proteinExistence type="predicted"/>
<sequence>MHRTSDNVIICGNGPSLKAIDYDRLPADYDVFRCNQFYFEDSYFIGKKIKAAFFIPSVLMHQYITMQKLIENGEYEIENIIVSRFNNPFVENEQQEKEIAYLVDVIDGYEAFLSHYLDVDALLRRYELFENKRITSGIYMIIAAMACGYKNIYIAGIDFYQDGLYAFDTAKTNILNLCPNIDKKEGKGQVHSLNFDINMIQYLRAHYDINLFSLCPDSCLSRHIPLSFNKNHMGGGVCKFNIEAKTGEWTKDIITVPRHIRWKIKQLFDSDLKNSKNNIYNNFYYKIIMDLVRFPKLFKKHKNRKK</sequence>
<dbReference type="Gene3D" id="3.90.1480.10">
    <property type="entry name" value="Alpha-2,3-sialyltransferase"/>
    <property type="match status" value="1"/>
</dbReference>
<dbReference type="SUPFAM" id="SSF102414">
    <property type="entry name" value="Alpha-2,3/8-sialyltransferase CstII"/>
    <property type="match status" value="1"/>
</dbReference>
<dbReference type="InterPro" id="IPR036715">
    <property type="entry name" value="A-2_3-sialylTrfase_sf"/>
</dbReference>
<organism evidence="1 2">
    <name type="scientific">Basilea psittacipulmonis DSM 24701</name>
    <dbReference type="NCBI Taxonomy" id="1072685"/>
    <lineage>
        <taxon>Bacteria</taxon>
        <taxon>Pseudomonadati</taxon>
        <taxon>Pseudomonadota</taxon>
        <taxon>Betaproteobacteria</taxon>
        <taxon>Burkholderiales</taxon>
        <taxon>Alcaligenaceae</taxon>
        <taxon>Basilea</taxon>
    </lineage>
</organism>
<evidence type="ECO:0000313" key="2">
    <source>
        <dbReference type="Proteomes" id="UP000028945"/>
    </source>
</evidence>
<dbReference type="KEGG" id="bpsi:IX83_00205"/>
<dbReference type="HOGENOM" id="CLU_053661_1_0_4"/>
<dbReference type="AlphaFoldDB" id="A0A077DCP7"/>
<keyword evidence="2" id="KW-1185">Reference proteome</keyword>
<dbReference type="EMBL" id="CP009238">
    <property type="protein sequence ID" value="AIL31956.1"/>
    <property type="molecule type" value="Genomic_DNA"/>
</dbReference>
<gene>
    <name evidence="1" type="ORF">IX83_00205</name>
</gene>
<dbReference type="Pfam" id="PF06002">
    <property type="entry name" value="CST-I"/>
    <property type="match status" value="1"/>
</dbReference>
<evidence type="ECO:0000313" key="1">
    <source>
        <dbReference type="EMBL" id="AIL31956.1"/>
    </source>
</evidence>